<evidence type="ECO:0000256" key="2">
    <source>
        <dbReference type="ARBA" id="ARBA00022676"/>
    </source>
</evidence>
<reference evidence="6 7" key="1">
    <citation type="journal article" date="2013" name="Genome Announc.">
        <title>Complete Genomic Sequence of 'Thermofilum adornatus' Strain 1910bT, a Hyperthermophilic Anaerobic Organotrophic Crenarchaeon.</title>
        <authorList>
            <person name="Dominova I.N."/>
            <person name="Kublanov I.V."/>
            <person name="Podosokorskaya O.A."/>
            <person name="Derbikova K.S."/>
            <person name="Patrushev M.V."/>
            <person name="Toshchakov S.V."/>
        </authorList>
    </citation>
    <scope>NUCLEOTIDE SEQUENCE [LARGE SCALE GENOMIC DNA]</scope>
    <source>
        <strain evidence="7">1910b</strain>
    </source>
</reference>
<dbReference type="KEGG" id="thb:N186_08000"/>
<dbReference type="InterPro" id="IPR001173">
    <property type="entry name" value="Glyco_trans_2-like"/>
</dbReference>
<keyword evidence="4" id="KW-0812">Transmembrane</keyword>
<dbReference type="AlphaFoldDB" id="S5ZFK1"/>
<keyword evidence="7" id="KW-1185">Reference proteome</keyword>
<accession>S5ZFK1</accession>
<name>S5ZFK1_9CREN</name>
<feature type="transmembrane region" description="Helical" evidence="4">
    <location>
        <begin position="256"/>
        <end position="276"/>
    </location>
</feature>
<protein>
    <recommendedName>
        <fullName evidence="5">Glycosyltransferase 2-like domain-containing protein</fullName>
    </recommendedName>
</protein>
<dbReference type="GO" id="GO:0016757">
    <property type="term" value="F:glycosyltransferase activity"/>
    <property type="evidence" value="ECO:0007669"/>
    <property type="project" value="UniProtKB-KW"/>
</dbReference>
<dbReference type="Proteomes" id="UP000015543">
    <property type="component" value="Chromosome"/>
</dbReference>
<comment type="similarity">
    <text evidence="1">Belongs to the glycosyltransferase 2 family.</text>
</comment>
<keyword evidence="4" id="KW-0472">Membrane</keyword>
<dbReference type="InterPro" id="IPR029044">
    <property type="entry name" value="Nucleotide-diphossugar_trans"/>
</dbReference>
<dbReference type="PANTHER" id="PTHR43179:SF12">
    <property type="entry name" value="GALACTOFURANOSYLTRANSFERASE GLFT2"/>
    <property type="match status" value="1"/>
</dbReference>
<evidence type="ECO:0000313" key="7">
    <source>
        <dbReference type="Proteomes" id="UP000015543"/>
    </source>
</evidence>
<organism evidence="6 7">
    <name type="scientific">Thermofilum adornatum</name>
    <dbReference type="NCBI Taxonomy" id="1365176"/>
    <lineage>
        <taxon>Archaea</taxon>
        <taxon>Thermoproteota</taxon>
        <taxon>Thermoprotei</taxon>
        <taxon>Thermofilales</taxon>
        <taxon>Thermofilaceae</taxon>
        <taxon>Thermofilum</taxon>
    </lineage>
</organism>
<dbReference type="PANTHER" id="PTHR43179">
    <property type="entry name" value="RHAMNOSYLTRANSFERASE WBBL"/>
    <property type="match status" value="1"/>
</dbReference>
<keyword evidence="2" id="KW-0328">Glycosyltransferase</keyword>
<sequence>MFQIKSSNMVNVNNNYNYISIVIVTWNGKHYIGTLFNSLSRILNRHPNIEIIIVDNGSTDGTQDIIKTIIERLNLNSRVTVKCLNKNLGFMGGNNVGIMFARGKLIFMLNQDTYLHDEALENVFQIFNSDPKIGATQCLLLQYRHPHILDSCGDEFSSLGTGIIGCFGERFTKVLAEINERREIVLARGAALIIRREVLELSKKIFGTYLPTYLVAPYYEDWFLSIFTKVLGYKLLLIPSCIVYHDSLKQIHRDPYTLYNAVNIFVQFRAPIFMILGTIGTIAFSSVFISKQPLKLLICFRALLRKLRKNIQMRYYIDILAKQRGIELKNLWKTKRKTTDALRWYFTFLQLTRK</sequence>
<gene>
    <name evidence="6" type="ORF">N186_08000</name>
</gene>
<evidence type="ECO:0000256" key="4">
    <source>
        <dbReference type="SAM" id="Phobius"/>
    </source>
</evidence>
<dbReference type="SUPFAM" id="SSF53448">
    <property type="entry name" value="Nucleotide-diphospho-sugar transferases"/>
    <property type="match status" value="1"/>
</dbReference>
<keyword evidence="3" id="KW-0808">Transferase</keyword>
<feature type="transmembrane region" description="Helical" evidence="4">
    <location>
        <begin position="222"/>
        <end position="244"/>
    </location>
</feature>
<dbReference type="HOGENOM" id="CLU_023845_4_0_2"/>
<proteinExistence type="inferred from homology"/>
<dbReference type="PATRIC" id="fig|1365176.7.peg.1581"/>
<evidence type="ECO:0000256" key="3">
    <source>
        <dbReference type="ARBA" id="ARBA00022679"/>
    </source>
</evidence>
<dbReference type="EMBL" id="CP006646">
    <property type="protein sequence ID" value="AGT35938.1"/>
    <property type="molecule type" value="Genomic_DNA"/>
</dbReference>
<evidence type="ECO:0000256" key="1">
    <source>
        <dbReference type="ARBA" id="ARBA00006739"/>
    </source>
</evidence>
<evidence type="ECO:0000259" key="5">
    <source>
        <dbReference type="Pfam" id="PF00535"/>
    </source>
</evidence>
<keyword evidence="4" id="KW-1133">Transmembrane helix</keyword>
<dbReference type="eggNOG" id="arCOG01383">
    <property type="taxonomic scope" value="Archaea"/>
</dbReference>
<evidence type="ECO:0000313" key="6">
    <source>
        <dbReference type="EMBL" id="AGT35938.1"/>
    </source>
</evidence>
<dbReference type="Pfam" id="PF00535">
    <property type="entry name" value="Glycos_transf_2"/>
    <property type="match status" value="1"/>
</dbReference>
<feature type="domain" description="Glycosyltransferase 2-like" evidence="5">
    <location>
        <begin position="20"/>
        <end position="137"/>
    </location>
</feature>
<dbReference type="Gene3D" id="3.90.550.10">
    <property type="entry name" value="Spore Coat Polysaccharide Biosynthesis Protein SpsA, Chain A"/>
    <property type="match status" value="1"/>
</dbReference>